<accession>A0AAN9PJM7</accession>
<dbReference type="Proteomes" id="UP001359559">
    <property type="component" value="Unassembled WGS sequence"/>
</dbReference>
<gene>
    <name evidence="1" type="ORF">RJT34_11006</name>
</gene>
<keyword evidence="2" id="KW-1185">Reference proteome</keyword>
<dbReference type="AlphaFoldDB" id="A0AAN9PJM7"/>
<name>A0AAN9PJM7_CLITE</name>
<reference evidence="1 2" key="1">
    <citation type="submission" date="2024-01" db="EMBL/GenBank/DDBJ databases">
        <title>The genomes of 5 underutilized Papilionoideae crops provide insights into root nodulation and disease resistance.</title>
        <authorList>
            <person name="Yuan L."/>
        </authorList>
    </citation>
    <scope>NUCLEOTIDE SEQUENCE [LARGE SCALE GENOMIC DNA]</scope>
    <source>
        <strain evidence="1">LY-2023</strain>
        <tissue evidence="1">Leaf</tissue>
    </source>
</reference>
<protein>
    <submittedName>
        <fullName evidence="1">Uncharacterized protein</fullName>
    </submittedName>
</protein>
<dbReference type="EMBL" id="JAYKXN010000003">
    <property type="protein sequence ID" value="KAK7300169.1"/>
    <property type="molecule type" value="Genomic_DNA"/>
</dbReference>
<comment type="caution">
    <text evidence="1">The sequence shown here is derived from an EMBL/GenBank/DDBJ whole genome shotgun (WGS) entry which is preliminary data.</text>
</comment>
<sequence length="149" mass="17034">MASIDMNLVEMDLEAFEIDEALLRELLQEDAKDENGHGNIQCMAESLLEENSADSNMMGREQEQNKEQSCLEKFECHSVHDFEWLNMLDMMEETINPLNDVRMNWLSDDIVGIGMVDFGYANDACYSQICDGFGSNEASYGCLWEDNHI</sequence>
<organism evidence="1 2">
    <name type="scientific">Clitoria ternatea</name>
    <name type="common">Butterfly pea</name>
    <dbReference type="NCBI Taxonomy" id="43366"/>
    <lineage>
        <taxon>Eukaryota</taxon>
        <taxon>Viridiplantae</taxon>
        <taxon>Streptophyta</taxon>
        <taxon>Embryophyta</taxon>
        <taxon>Tracheophyta</taxon>
        <taxon>Spermatophyta</taxon>
        <taxon>Magnoliopsida</taxon>
        <taxon>eudicotyledons</taxon>
        <taxon>Gunneridae</taxon>
        <taxon>Pentapetalae</taxon>
        <taxon>rosids</taxon>
        <taxon>fabids</taxon>
        <taxon>Fabales</taxon>
        <taxon>Fabaceae</taxon>
        <taxon>Papilionoideae</taxon>
        <taxon>50 kb inversion clade</taxon>
        <taxon>NPAAA clade</taxon>
        <taxon>indigoferoid/millettioid clade</taxon>
        <taxon>Phaseoleae</taxon>
        <taxon>Clitoria</taxon>
    </lineage>
</organism>
<proteinExistence type="predicted"/>
<evidence type="ECO:0000313" key="2">
    <source>
        <dbReference type="Proteomes" id="UP001359559"/>
    </source>
</evidence>
<evidence type="ECO:0000313" key="1">
    <source>
        <dbReference type="EMBL" id="KAK7300169.1"/>
    </source>
</evidence>